<dbReference type="AlphaFoldDB" id="E6ZZM2"/>
<evidence type="ECO:0000313" key="3">
    <source>
        <dbReference type="Proteomes" id="UP000008867"/>
    </source>
</evidence>
<protein>
    <submittedName>
        <fullName evidence="2">Conserved hypothetical Ustilaginaceae-specific protein</fullName>
    </submittedName>
</protein>
<dbReference type="VEuPathDB" id="FungiDB:sr13378"/>
<gene>
    <name evidence="2" type="ORF">sr13378</name>
</gene>
<evidence type="ECO:0000256" key="1">
    <source>
        <dbReference type="SAM" id="MobiDB-lite"/>
    </source>
</evidence>
<dbReference type="Proteomes" id="UP000008867">
    <property type="component" value="Chromosome 5"/>
</dbReference>
<reference evidence="2 3" key="1">
    <citation type="journal article" date="2010" name="Science">
        <title>Pathogenicity determinants in smut fungi revealed by genome comparison.</title>
        <authorList>
            <person name="Schirawski J."/>
            <person name="Mannhaupt G."/>
            <person name="Muench K."/>
            <person name="Brefort T."/>
            <person name="Schipper K."/>
            <person name="Doehlemann G."/>
            <person name="Di Stasio M."/>
            <person name="Roessel N."/>
            <person name="Mendoza-Mendoza A."/>
            <person name="Pester D."/>
            <person name="Mueller O."/>
            <person name="Winterberg B."/>
            <person name="Meyer E."/>
            <person name="Ghareeb H."/>
            <person name="Wollenberg T."/>
            <person name="Muensterkoetter M."/>
            <person name="Wong P."/>
            <person name="Walter M."/>
            <person name="Stukenbrock E."/>
            <person name="Gueldener U."/>
            <person name="Kahmann R."/>
        </authorList>
    </citation>
    <scope>NUCLEOTIDE SEQUENCE [LARGE SCALE GENOMIC DNA]</scope>
    <source>
        <strain evidence="3">SRZ2</strain>
    </source>
</reference>
<feature type="region of interest" description="Disordered" evidence="1">
    <location>
        <begin position="1"/>
        <end position="68"/>
    </location>
</feature>
<dbReference type="EMBL" id="FQ311470">
    <property type="protein sequence ID" value="CBQ72702.1"/>
    <property type="molecule type" value="Genomic_DNA"/>
</dbReference>
<accession>E6ZZM2</accession>
<keyword evidence="3" id="KW-1185">Reference proteome</keyword>
<feature type="compositionally biased region" description="Polar residues" evidence="1">
    <location>
        <begin position="90"/>
        <end position="101"/>
    </location>
</feature>
<organism evidence="2 3">
    <name type="scientific">Sporisorium reilianum (strain SRZ2)</name>
    <name type="common">Maize head smut fungus</name>
    <dbReference type="NCBI Taxonomy" id="999809"/>
    <lineage>
        <taxon>Eukaryota</taxon>
        <taxon>Fungi</taxon>
        <taxon>Dikarya</taxon>
        <taxon>Basidiomycota</taxon>
        <taxon>Ustilaginomycotina</taxon>
        <taxon>Ustilaginomycetes</taxon>
        <taxon>Ustilaginales</taxon>
        <taxon>Ustilaginaceae</taxon>
        <taxon>Sporisorium</taxon>
    </lineage>
</organism>
<evidence type="ECO:0000313" key="2">
    <source>
        <dbReference type="EMBL" id="CBQ72702.1"/>
    </source>
</evidence>
<proteinExistence type="predicted"/>
<name>E6ZZM2_SPORE</name>
<feature type="region of interest" description="Disordered" evidence="1">
    <location>
        <begin position="81"/>
        <end position="114"/>
    </location>
</feature>
<feature type="compositionally biased region" description="Polar residues" evidence="1">
    <location>
        <begin position="17"/>
        <end position="62"/>
    </location>
</feature>
<dbReference type="HOGENOM" id="CLU_1200476_0_0_1"/>
<sequence length="231" mass="25614">MDSWYQQSWDGHGVQNGAPQGWSSDTSHSWNPSSLYPSQGQPSHYPFATQSSAHGTHSSASRPHNDDSDFMINLLDEAEPKDAVQGSDVPATSGSSESTTAPHVPAAGSRCPREGPVMEALSRKDLTNSWPFRRNSHVLPIYGLKSPDRTEVLIHMTNHGNNPKRLRTADGATVLDRFHYMFFGVPRMLEEGKKPQVVLYRAAAFEPGHLLENDWELAKFLEHSKAARVQV</sequence>